<gene>
    <name evidence="1" type="ORF">FHS77_000298</name>
</gene>
<dbReference type="EMBL" id="JACIIU010000001">
    <property type="protein sequence ID" value="MBB6259790.1"/>
    <property type="molecule type" value="Genomic_DNA"/>
</dbReference>
<protein>
    <recommendedName>
        <fullName evidence="3">STAS/SEC14 domain-containing protein</fullName>
    </recommendedName>
</protein>
<evidence type="ECO:0000313" key="1">
    <source>
        <dbReference type="EMBL" id="MBB6259790.1"/>
    </source>
</evidence>
<accession>A0A841LSB4</accession>
<reference evidence="1 2" key="1">
    <citation type="submission" date="2020-08" db="EMBL/GenBank/DDBJ databases">
        <title>Genomic Encyclopedia of Type Strains, Phase IV (KMG-IV): sequencing the most valuable type-strain genomes for metagenomic binning, comparative biology and taxonomic classification.</title>
        <authorList>
            <person name="Goeker M."/>
        </authorList>
    </citation>
    <scope>NUCLEOTIDE SEQUENCE [LARGE SCALE GENOMIC DNA]</scope>
    <source>
        <strain evidence="1 2">DSM 22336</strain>
    </source>
</reference>
<evidence type="ECO:0008006" key="3">
    <source>
        <dbReference type="Google" id="ProtNLM"/>
    </source>
</evidence>
<proteinExistence type="predicted"/>
<dbReference type="Proteomes" id="UP000555393">
    <property type="component" value="Unassembled WGS sequence"/>
</dbReference>
<dbReference type="AlphaFoldDB" id="A0A841LSB4"/>
<comment type="caution">
    <text evidence="1">The sequence shown here is derived from an EMBL/GenBank/DDBJ whole genome shotgun (WGS) entry which is preliminary data.</text>
</comment>
<dbReference type="Pfam" id="PF11964">
    <property type="entry name" value="SpoIIAA-like"/>
    <property type="match status" value="1"/>
</dbReference>
<dbReference type="InterPro" id="IPR036513">
    <property type="entry name" value="STAS_dom_sf"/>
</dbReference>
<dbReference type="Gene3D" id="3.40.50.10600">
    <property type="entry name" value="SpoIIaa-like domains"/>
    <property type="match status" value="1"/>
</dbReference>
<dbReference type="InterPro" id="IPR038396">
    <property type="entry name" value="SpoIIAA-like_sf"/>
</dbReference>
<evidence type="ECO:0000313" key="2">
    <source>
        <dbReference type="Proteomes" id="UP000555393"/>
    </source>
</evidence>
<organism evidence="1 2">
    <name type="scientific">Paenochrobactrum gallinarii</name>
    <dbReference type="NCBI Taxonomy" id="643673"/>
    <lineage>
        <taxon>Bacteria</taxon>
        <taxon>Pseudomonadati</taxon>
        <taxon>Pseudomonadota</taxon>
        <taxon>Alphaproteobacteria</taxon>
        <taxon>Hyphomicrobiales</taxon>
        <taxon>Brucellaceae</taxon>
        <taxon>Paenochrobactrum</taxon>
    </lineage>
</organism>
<keyword evidence="2" id="KW-1185">Reference proteome</keyword>
<dbReference type="SUPFAM" id="SSF52091">
    <property type="entry name" value="SpoIIaa-like"/>
    <property type="match status" value="1"/>
</dbReference>
<dbReference type="RefSeq" id="WP_184218939.1">
    <property type="nucleotide sequence ID" value="NZ_JACIIU010000001.1"/>
</dbReference>
<sequence>MRNDTVSAIRKIETNRDDLFAYEITGHITSAEVENIYGLLTGAYSQYETIDLLIRLVDYEGMDWPTLFSQTTQDLRKDALKHLKNYAVINGPLWLEASIALVQPFLDVKIRAFAADDEGEAWAWLNAKPL</sequence>
<dbReference type="InterPro" id="IPR021866">
    <property type="entry name" value="SpoIIAA-like"/>
</dbReference>
<name>A0A841LSB4_9HYPH</name>